<dbReference type="InParanoid" id="J4H5H7"/>
<dbReference type="InterPro" id="IPR002129">
    <property type="entry name" value="PyrdxlP-dep_de-COase"/>
</dbReference>
<evidence type="ECO:0000313" key="6">
    <source>
        <dbReference type="EMBL" id="CCM06759.1"/>
    </source>
</evidence>
<dbReference type="GO" id="GO:0030170">
    <property type="term" value="F:pyridoxal phosphate binding"/>
    <property type="evidence" value="ECO:0007669"/>
    <property type="project" value="InterPro"/>
</dbReference>
<dbReference type="GeneID" id="24101659"/>
<feature type="modified residue" description="N6-(pyridoxal phosphate)lysine" evidence="4">
    <location>
        <position position="546"/>
    </location>
</feature>
<name>J4H5H7_9APHY</name>
<sequence>MRFRRRASKKVSALPEKGDAVSTAIRDHEALSAWFIGPKAENSQLLKSHLNLIVDHITRARVEYFQNDPVRIISCFAKNGCASSGKLPDAAGVDYEHCTPRYWSSFVPSPFDAWKYGALVVDGVRAFVTVAIQDSTAYKREVAELHKHLTGMTDLLSRYSIPSFSPRYMGHMCFDNSLPATLGYLTAMLHNPNNVAVEASPLTSYIEYCVGQQLCKLLGYRTMEITDAGTCPPEFKGWGHITCDGSVANLEAMWQVRLFCGFALPLTVFLGLVSGISIFVASDQDKVSARNLKFYPLSLKWAIEEGGLGFLASSFTISLTRGRSESSLFMQASTTDLLNLKPEVILDIPNRLSQEYGISQQFLNEEIGRYLIQSVGREPLERRYGLTSTPKYIVSKMCHYSWPKGAAVLGVGRDNMEQIDVDINARMDVAQLEMKLLSLTRAGHPIYAVIAIIGATEHGAVDPLDKILQLRRKFQEEHGVSFLIHCDAAWGGYFASLLHEPPPGHRSARPAGDIDAFVPEQALSPYTETQLRALRHADSITLDPHKSGYVPYPAGGLCYRDERAKCLITWSGPYIDGGAGASDVESMGVFGLEGSKPGAAPVAVYLSHAVIGLHRCGYGALLGEVMFTAAKMNAQWATISLASDTLLVAPLVGLPAEREGRPRDEVEAQRRFVRERIVGRGNHELVRDAEAMALLRQMGGDLAINAFVCNFRVAPGGPANTDVAEASYLNARIVARLSLTRVDDAAQMKPLLLMGTELSADRYGESLKLLKRRLGLDEGDEGDLAGMCNVSMNPFPTRENFIGELSTAFLRVAEEEIKNCWKRVQPVPAIHSFIMQGTDDLYLTYLPMFNLGSYRQQLIVSAKLPDSIMKAYAEVRAQRPSAVFTLHTRAKVLLSEVLQKGSCVVDIHEDLPVLHGFNPDPKGFSSCGVALSEIKIVKHLSLSPTSLAREYPLFMPFFLYGTPGQKHIDHILLKAPNAQLSSSRVHFSFDEHAGPAEPAKGIDFRCGVIMILDEVREHTMQPYGRGHRPNFFAPRKTFRVSLYSDPFSGQYGCTPTDIRTVWERLDLGKPLAKGALTLGKSIYSDMTHLNRKTVPELCLLPTEQLTRDELLLSVTEDYEQISEDIKRVAAHHTAVAADDISAHILAAVSVRARKYDLRPVHESYARAHAAVHISRFALRELDDERSQCVAVRRGWKDSCDEVLLG</sequence>
<dbReference type="OrthoDB" id="2161780at2759"/>
<evidence type="ECO:0000256" key="4">
    <source>
        <dbReference type="PIRSR" id="PIRSR602129-50"/>
    </source>
</evidence>
<keyword evidence="7" id="KW-1185">Reference proteome</keyword>
<gene>
    <name evidence="6" type="ORF">FIBRA_09057</name>
</gene>
<feature type="transmembrane region" description="Helical" evidence="5">
    <location>
        <begin position="258"/>
        <end position="281"/>
    </location>
</feature>
<evidence type="ECO:0000313" key="7">
    <source>
        <dbReference type="Proteomes" id="UP000006352"/>
    </source>
</evidence>
<dbReference type="Gene3D" id="3.40.640.10">
    <property type="entry name" value="Type I PLP-dependent aspartate aminotransferase-like (Major domain)"/>
    <property type="match status" value="2"/>
</dbReference>
<dbReference type="Pfam" id="PF00282">
    <property type="entry name" value="Pyridoxal_deC"/>
    <property type="match status" value="1"/>
</dbReference>
<evidence type="ECO:0000256" key="1">
    <source>
        <dbReference type="ARBA" id="ARBA00001933"/>
    </source>
</evidence>
<dbReference type="GO" id="GO:0019752">
    <property type="term" value="P:carboxylic acid metabolic process"/>
    <property type="evidence" value="ECO:0007669"/>
    <property type="project" value="InterPro"/>
</dbReference>
<dbReference type="PANTHER" id="PTHR42735">
    <property type="match status" value="1"/>
</dbReference>
<keyword evidence="3" id="KW-0456">Lyase</keyword>
<dbReference type="Proteomes" id="UP000006352">
    <property type="component" value="Unassembled WGS sequence"/>
</dbReference>
<dbReference type="GO" id="GO:0016830">
    <property type="term" value="F:carbon-carbon lyase activity"/>
    <property type="evidence" value="ECO:0007669"/>
    <property type="project" value="InterPro"/>
</dbReference>
<keyword evidence="5" id="KW-1133">Transmembrane helix</keyword>
<evidence type="ECO:0000256" key="5">
    <source>
        <dbReference type="SAM" id="Phobius"/>
    </source>
</evidence>
<dbReference type="HOGENOM" id="CLU_005446_1_0_1"/>
<dbReference type="RefSeq" id="XP_012176780.1">
    <property type="nucleotide sequence ID" value="XM_012321390.1"/>
</dbReference>
<dbReference type="PANTHER" id="PTHR42735:SF4">
    <property type="entry name" value="PYRIDOXAL PHOSPHATE-DEPENDENT DECARBOXYLASE FAMILY PROTEIN"/>
    <property type="match status" value="1"/>
</dbReference>
<dbReference type="EMBL" id="HE797490">
    <property type="protein sequence ID" value="CCM06759.1"/>
    <property type="molecule type" value="Genomic_DNA"/>
</dbReference>
<evidence type="ECO:0000256" key="2">
    <source>
        <dbReference type="ARBA" id="ARBA00022898"/>
    </source>
</evidence>
<keyword evidence="5" id="KW-0472">Membrane</keyword>
<dbReference type="InterPro" id="IPR015421">
    <property type="entry name" value="PyrdxlP-dep_Trfase_major"/>
</dbReference>
<accession>J4H5H7</accession>
<dbReference type="InterPro" id="IPR050477">
    <property type="entry name" value="GrpII_AminoAcid_Decarb"/>
</dbReference>
<dbReference type="STRING" id="599839.J4H5H7"/>
<keyword evidence="5" id="KW-0812">Transmembrane</keyword>
<evidence type="ECO:0000256" key="3">
    <source>
        <dbReference type="ARBA" id="ARBA00023239"/>
    </source>
</evidence>
<organism evidence="6 7">
    <name type="scientific">Fibroporia radiculosa</name>
    <dbReference type="NCBI Taxonomy" id="599839"/>
    <lineage>
        <taxon>Eukaryota</taxon>
        <taxon>Fungi</taxon>
        <taxon>Dikarya</taxon>
        <taxon>Basidiomycota</taxon>
        <taxon>Agaricomycotina</taxon>
        <taxon>Agaricomycetes</taxon>
        <taxon>Polyporales</taxon>
        <taxon>Fibroporiaceae</taxon>
        <taxon>Fibroporia</taxon>
    </lineage>
</organism>
<protein>
    <submittedName>
        <fullName evidence="6">Uncharacterized protein</fullName>
    </submittedName>
</protein>
<dbReference type="SUPFAM" id="SSF53383">
    <property type="entry name" value="PLP-dependent transferases"/>
    <property type="match status" value="1"/>
</dbReference>
<proteinExistence type="predicted"/>
<dbReference type="InterPro" id="IPR015424">
    <property type="entry name" value="PyrdxlP-dep_Trfase"/>
</dbReference>
<dbReference type="AlphaFoldDB" id="J4H5H7"/>
<comment type="cofactor">
    <cofactor evidence="1 4">
        <name>pyridoxal 5'-phosphate</name>
        <dbReference type="ChEBI" id="CHEBI:597326"/>
    </cofactor>
</comment>
<keyword evidence="2 4" id="KW-0663">Pyridoxal phosphate</keyword>
<reference evidence="6 7" key="1">
    <citation type="journal article" date="2012" name="Appl. Environ. Microbiol.">
        <title>Short-read sequencing for genomic analysis of the brown rot fungus Fibroporia radiculosa.</title>
        <authorList>
            <person name="Tang J.D."/>
            <person name="Perkins A.D."/>
            <person name="Sonstegard T.S."/>
            <person name="Schroeder S.G."/>
            <person name="Burgess S.C."/>
            <person name="Diehl S.V."/>
        </authorList>
    </citation>
    <scope>NUCLEOTIDE SEQUENCE [LARGE SCALE GENOMIC DNA]</scope>
    <source>
        <strain evidence="6 7">TFFH 294</strain>
    </source>
</reference>